<feature type="domain" description="Spondin-like TSP1" evidence="6">
    <location>
        <begin position="2965"/>
        <end position="3012"/>
    </location>
</feature>
<evidence type="ECO:0000256" key="4">
    <source>
        <dbReference type="SAM" id="MobiDB-lite"/>
    </source>
</evidence>
<feature type="domain" description="FPL" evidence="5">
    <location>
        <begin position="1019"/>
        <end position="1155"/>
    </location>
</feature>
<comment type="caution">
    <text evidence="7">The sequence shown here is derived from an EMBL/GenBank/DDBJ whole genome shotgun (WGS) entry which is preliminary data.</text>
</comment>
<dbReference type="EMBL" id="CAMXCT020001890">
    <property type="protein sequence ID" value="CAL1147272.1"/>
    <property type="molecule type" value="Genomic_DNA"/>
</dbReference>
<dbReference type="Proteomes" id="UP001152797">
    <property type="component" value="Unassembled WGS sequence"/>
</dbReference>
<organism evidence="7">
    <name type="scientific">Cladocopium goreaui</name>
    <dbReference type="NCBI Taxonomy" id="2562237"/>
    <lineage>
        <taxon>Eukaryota</taxon>
        <taxon>Sar</taxon>
        <taxon>Alveolata</taxon>
        <taxon>Dinophyceae</taxon>
        <taxon>Suessiales</taxon>
        <taxon>Symbiodiniaceae</taxon>
        <taxon>Cladocopium</taxon>
    </lineage>
</organism>
<evidence type="ECO:0000313" key="9">
    <source>
        <dbReference type="EMBL" id="CAL4781209.1"/>
    </source>
</evidence>
<keyword evidence="10" id="KW-1185">Reference proteome</keyword>
<name>A0A9P1CMU1_9DINO</name>
<dbReference type="FunFam" id="2.20.100.10:FF:000134">
    <property type="entry name" value="Uncharacterized protein"/>
    <property type="match status" value="1"/>
</dbReference>
<evidence type="ECO:0000313" key="10">
    <source>
        <dbReference type="Proteomes" id="UP001152797"/>
    </source>
</evidence>
<feature type="domain" description="Spondin-like TSP1" evidence="6">
    <location>
        <begin position="2908"/>
        <end position="2960"/>
    </location>
</feature>
<dbReference type="Gene3D" id="2.20.100.10">
    <property type="entry name" value="Thrombospondin type-1 (TSP1) repeat"/>
    <property type="match status" value="18"/>
</dbReference>
<evidence type="ECO:0000259" key="6">
    <source>
        <dbReference type="Pfam" id="PF19028"/>
    </source>
</evidence>
<evidence type="ECO:0000313" key="7">
    <source>
        <dbReference type="EMBL" id="CAI3993897.1"/>
    </source>
</evidence>
<dbReference type="PROSITE" id="PS50092">
    <property type="entry name" value="TSP1"/>
    <property type="match status" value="17"/>
</dbReference>
<feature type="domain" description="Spondin-like TSP1" evidence="6">
    <location>
        <begin position="3328"/>
        <end position="3380"/>
    </location>
</feature>
<evidence type="ECO:0000259" key="5">
    <source>
        <dbReference type="Pfam" id="PF09758"/>
    </source>
</evidence>
<dbReference type="Pfam" id="PF19028">
    <property type="entry name" value="TSP1_spondin"/>
    <property type="match status" value="5"/>
</dbReference>
<dbReference type="SMART" id="SM00209">
    <property type="entry name" value="TSP1"/>
    <property type="match status" value="22"/>
</dbReference>
<proteinExistence type="predicted"/>
<evidence type="ECO:0000256" key="1">
    <source>
        <dbReference type="ARBA" id="ARBA00022729"/>
    </source>
</evidence>
<keyword evidence="3" id="KW-0325">Glycoprotein</keyword>
<feature type="domain" description="Spondin-like TSP1" evidence="6">
    <location>
        <begin position="618"/>
        <end position="670"/>
    </location>
</feature>
<dbReference type="EMBL" id="CAMXCT010001890">
    <property type="protein sequence ID" value="CAI3993897.1"/>
    <property type="molecule type" value="Genomic_DNA"/>
</dbReference>
<keyword evidence="1" id="KW-0732">Signal</keyword>
<dbReference type="InterPro" id="IPR051418">
    <property type="entry name" value="Spondin/Thrombospondin_T1"/>
</dbReference>
<dbReference type="Pfam" id="PF09758">
    <property type="entry name" value="FPL"/>
    <property type="match status" value="1"/>
</dbReference>
<sequence length="3507" mass="386451">MWRWLLLGLSSAVAEEITQVKLVSGECRGREEETGVCEELPSCKPLCERQDCIFQPWSDWYSLRGCIGLCTRHRGILHSNNECGQPCMGAKIETSAHAGCLSPHCIFHPRDCLWSEWSPWSAPQASNVLGQMLRFRRVVEAAKDNGRPCLGYWNETKPNAEPGEVDCVLEGWSEWTVCTVTCGGGTRSRHRRVETHALNGIACEGPLRSTEPCGMGSCGEPSPPIIGEWTEWEGCSGEYPMQRFRARKVVEPPKGDFPMEPMTMMETSLCDKKPPTECIMSTWTVWTPCTATCGGQSARNRDIDIEKSPLACKLDLSKLEGEAQDELRNYLKEVRPCGQQHCMDVVDSELSEWSEWTSCSRKCELGTTERSREIVREGSGGLGAGLALKEVKGCMTECGETDCKWGQWDSWSACTCSCAGGTKRRNRVIVQAPRHGGEMCDPVDKSEVAPCNTQSCDVCIDGAWGAWNDWSKCTATCDVGFRVRHRDVMQRPNSCGKPALGLEDEYEICSHLVPCTEDADCLLAEWDEWSDCSCSCYGVKERHRRIEQFAKGNGKSCGQVAVAQREEHGYEGYDSYGTSQRITGAADGFASLEEVSACNPLPGGLTPPHCGPLPKRKCDFAPWGEWGECSATCDGGMRERSRHIKTPNSNDGAPCEGPVEQIQGCGEVACEQRICKDCVWGPWSDWGDCSKCGGQRYRQRAVVKMPNECGKLCDPSVAKEVGDCTSHCEDQGFCSWTQWSELGECSSSCGTAVQMRQRSLNFHQKEADGENQLVGVGMCTSAGGQYYKSYRVESAASEYECLSMLDASASATSKVLGVEFHKPSQACDILVSGGDKIEPYMFSRPIALKLNAQEGADPASGAIFGGDETEGWKCWKRVPGYFFKAVKTATCSAWQVDVKENWTKNEFSQLKPKCLGSSRFQINCVATEHLSLYVVMFEPMLETISGWLTYVAESVPSLQEPNEPLQSQETLTKEGMEGLLSSLKFPLSYGHQEFKEHWPHTPHEANLVIQSLHDLARALFGAREDDAVVASFLEKKGLSILVEALLASSTPEIIRAQAWQSLCLILLNVEEDVFQRLIIGRELDVLWSGEPDLRIEENRMNFVSCLKTVSMRIDVETLPFLMTDSDIPILRVAMAYTAHEEALLRTQARNAMLALFSKMKMSEEQLLRTALEMAKSRLPTPLCTLLWENWANMAQAAKNRNAPALQKWAFREEDLWDHLAELIKLDITDLTQMVCGVIVGSLVWKLGSLTPTDVGVNHWSAFVNSDDFDSEPMMAVPPPGALNLSPKSHTESTASLSADQSSLEECASFTACGLGTAMKVAETFAIDMASSEHCAAMALRTLATYAGTLRHAGIACALMPLVELILLPSIPSGSIRAMADLDAGCITEVDTRPATTVWQDLLALTEHFVAGAMEDSKFVARNHEDGTPPTHEEEEAMKKNRVEYWQGMLHGAHSMVPGRDTVPNPFRAAILAKMGFSRDGILPAQLPLRANCNTFSFQSLLDDKTAATLAIMELERAYPDLLEHTKLLAHSAPVDPVIEEPTQLPASETVPGTFAEAFAWWEAMAAASCHCKRSIADITATVEKDVPWRVPLQELRDLYPHRLHLRCVVGVERSQLHAALWATSRGSRDLCEDSLPEEAVHIIREVFGAECRDELVKLTKGGFGLPESLRLWYLEYKKALVSLGGVELRLLPGFFVFYNERGVEGWQKFCGRYERQDPNTYEIHYSMEDYCESIKLVEERKEDDWQRPLTEYEKKVISSAVGQVNWAARQCRYDLSFGASHVQQLAGAGDPQALVWLNKLIRRSHQDFIMKIAYLGCPIEELVVLSISDAAYGAQPKGGSQGGLIVAMAHLDVQREAQSTRLQRVVRCSMAAELTMAAAAFEHGDYIRAVLAEIMFLRFNLKAWKMSASWWKHIMVLDAKVAFDAIVSEMAPTDRKLIVDIAILRETLEDEKGNSFLRWVPGQEMPGDGLTKWNDNGALARVLIFGVWSLCDTELAARIRRKVADRKRALKVQKATAMNLQLKAFVILSLVASSGLSGTSVDLQARLSQLSDVIHAWLSAATLVALFFIFLLSLKNDLSTLVRVWQNLRDDLWHAEHTQQRLDFISDKATYNMTASEEELMQETLVLENAQRPELHIWAHPERGIHELLESAHVFSCAKHHWLSASSREAGPRAKAQRLNVLGSLDLSDVAEPAALSQWNTESESTASQGSLKPEKSSAYLSSVFEKSCNAIGLAVRIKDLSPFFPQLSLTLGALHHKAEEFNVHQSLDLSDILDLRKVQYGLSKFFGSASQKKEAGAVEKYGLQKKSLQNILSKEEHWKELVSALERAELLRDAKATGRRAVFAEEELHAPAGPDMMIGQLSFASASSPAASQPEQDSLVKKASFDPAPPSQSEQCFFGSASAAPENAEQMVPASLQQEAEASPQQEEVIGSVGKGLLVVPGGWARLSNISESGTWLSDESFKVGEKLITRPTVVSAREAMAEKNLKDEWVLKAAVRNGILVYRPDPASGKLVELKWRDAEGVPTTADWKHISDLQVWDYFHLEDEKGCTEEELQPEILYAVAEDLELELQNSLSLRLHPSEEPKSEGMSREEALAELQDEEAIVVSEAAGKLSFGKQAALLMVKWPKWSQLSKRDLNLMLSQLSCNPEAEVGLGPKEGIKKAGLGTASFFWFQCILSFTGPCWQLRGQGLGNYDSLSNLSRSSLAGERHRVISRMNHCGGDPCNGPLISTMHCRKDCEDPVDCLFDEWTSWDASTCEGGRGQKMRSRNVKQAAVNGGQPCVGPTQETGPCDEPIQDIDCELSEWEAWTECSVTCGLGFHSRERGIQTAKQGFGNPCEGPLSMVDDCRMKKCPSQNCVWSDWTEWKSPGEDGMCSRSRKIYIEATGEGLPCEGPMQEVRMCLSVVDCEISEWSVWSPCDRSCGGGQSMRGRHITVTPKNGGKACPQDLEELRGCNESPCGGKHCEVSEWQAWGVCSNTCGRGTQIRERFIVNQANGGRGCDNLLAEARECGEIDVAAGGHGENEDALELTGGGLDFGGDSAGLDSTGGGLDLGQQTAGLDSTEGMDFGGEAQGSGGLDIQGGGQHPEGITNIRRPEWRRTAAVCDVSCRACPVFFQGMSVSHVAHSMTSSGGGIYGGSGGLLAVLAKLLFHHECRCPTSVTLGAAEEDVLLFEMCDGGQKTRDRRIAQMPTPGGEPCEALHKEEIVPCNTQPCSKGACIDAVWNDWSQWEGCSKTCDGGVTWRHRTLRQKANDCGLPATGAKVTDESEFGAWEPWSGCTMPCLGIKRRTRTIQVQGKENGKWCVGPLKQTSPCPSGVDCFGGPPVDCQLSSWEAWERCSTTCGPGQQNRQRTVEQQPENGGKFCDDALVETKSCGNAPCHTCKRTDCMWGQWEMWGACDKCGGQRKRFRRVIVQADCGGQICERAYAEEISNCSRVCHTPTYCGWQNWKNWGECTVSCGGDGFRTRVRFLEAHSTPIPGGSWSGRVNLGHFARQNGHGLLGRWPWT</sequence>
<dbReference type="InterPro" id="IPR036383">
    <property type="entry name" value="TSP1_rpt_sf"/>
</dbReference>
<reference evidence="7" key="1">
    <citation type="submission" date="2022-10" db="EMBL/GenBank/DDBJ databases">
        <authorList>
            <person name="Chen Y."/>
            <person name="Dougan E. K."/>
            <person name="Chan C."/>
            <person name="Rhodes N."/>
            <person name="Thang M."/>
        </authorList>
    </citation>
    <scope>NUCLEOTIDE SEQUENCE</scope>
</reference>
<protein>
    <submittedName>
        <fullName evidence="9">SCO-spondin</fullName>
    </submittedName>
</protein>
<dbReference type="EMBL" id="CAMXCT030001890">
    <property type="protein sequence ID" value="CAL4781209.1"/>
    <property type="molecule type" value="Genomic_DNA"/>
</dbReference>
<dbReference type="PANTHER" id="PTHR11311:SF15">
    <property type="entry name" value="SPONDIN-2"/>
    <property type="match status" value="1"/>
</dbReference>
<accession>A0A9P1CMU1</accession>
<dbReference type="InterPro" id="IPR019155">
    <property type="entry name" value="CLEC16A/TT9_N"/>
</dbReference>
<dbReference type="OrthoDB" id="412268at2759"/>
<reference evidence="8" key="2">
    <citation type="submission" date="2024-04" db="EMBL/GenBank/DDBJ databases">
        <authorList>
            <person name="Chen Y."/>
            <person name="Shah S."/>
            <person name="Dougan E. K."/>
            <person name="Thang M."/>
            <person name="Chan C."/>
        </authorList>
    </citation>
    <scope>NUCLEOTIDE SEQUENCE [LARGE SCALE GENOMIC DNA]</scope>
</reference>
<evidence type="ECO:0000313" key="8">
    <source>
        <dbReference type="EMBL" id="CAL1147272.1"/>
    </source>
</evidence>
<dbReference type="Pfam" id="PF00090">
    <property type="entry name" value="TSP_1"/>
    <property type="match status" value="12"/>
</dbReference>
<evidence type="ECO:0000256" key="2">
    <source>
        <dbReference type="ARBA" id="ARBA00023157"/>
    </source>
</evidence>
<dbReference type="InterPro" id="IPR044004">
    <property type="entry name" value="TSP1_spondin_dom"/>
</dbReference>
<feature type="domain" description="Spondin-like TSP1" evidence="6">
    <location>
        <begin position="2801"/>
        <end position="2853"/>
    </location>
</feature>
<dbReference type="InterPro" id="IPR000884">
    <property type="entry name" value="TSP1_rpt"/>
</dbReference>
<evidence type="ECO:0000256" key="3">
    <source>
        <dbReference type="ARBA" id="ARBA00023180"/>
    </source>
</evidence>
<dbReference type="PANTHER" id="PTHR11311">
    <property type="entry name" value="SPONDIN"/>
    <property type="match status" value="1"/>
</dbReference>
<keyword evidence="2" id="KW-1015">Disulfide bond</keyword>
<gene>
    <name evidence="7" type="ORF">C1SCF055_LOCUS20599</name>
</gene>
<dbReference type="SUPFAM" id="SSF82895">
    <property type="entry name" value="TSP-1 type 1 repeat"/>
    <property type="match status" value="16"/>
</dbReference>
<feature type="region of interest" description="Disordered" evidence="4">
    <location>
        <begin position="2367"/>
        <end position="2396"/>
    </location>
</feature>